<proteinExistence type="predicted"/>
<dbReference type="GO" id="GO:0000978">
    <property type="term" value="F:RNA polymerase II cis-regulatory region sequence-specific DNA binding"/>
    <property type="evidence" value="ECO:0007669"/>
    <property type="project" value="TreeGrafter"/>
</dbReference>
<evidence type="ECO:0000256" key="1">
    <source>
        <dbReference type="SAM" id="MobiDB-lite"/>
    </source>
</evidence>
<gene>
    <name evidence="2" type="ORF">WMY93_013291</name>
</gene>
<evidence type="ECO:0000313" key="3">
    <source>
        <dbReference type="Proteomes" id="UP001460270"/>
    </source>
</evidence>
<dbReference type="PANTHER" id="PTHR12619:SF2">
    <property type="entry name" value="DNA-BINDING PROTEIN RFX7"/>
    <property type="match status" value="1"/>
</dbReference>
<reference evidence="3" key="1">
    <citation type="submission" date="2024-04" db="EMBL/GenBank/DDBJ databases">
        <title>Salinicola lusitanus LLJ914,a marine bacterium isolated from the Okinawa Trough.</title>
        <authorList>
            <person name="Li J."/>
        </authorList>
    </citation>
    <scope>NUCLEOTIDE SEQUENCE [LARGE SCALE GENOMIC DNA]</scope>
</reference>
<organism evidence="2 3">
    <name type="scientific">Mugilogobius chulae</name>
    <name type="common">yellowstripe goby</name>
    <dbReference type="NCBI Taxonomy" id="88201"/>
    <lineage>
        <taxon>Eukaryota</taxon>
        <taxon>Metazoa</taxon>
        <taxon>Chordata</taxon>
        <taxon>Craniata</taxon>
        <taxon>Vertebrata</taxon>
        <taxon>Euteleostomi</taxon>
        <taxon>Actinopterygii</taxon>
        <taxon>Neopterygii</taxon>
        <taxon>Teleostei</taxon>
        <taxon>Neoteleostei</taxon>
        <taxon>Acanthomorphata</taxon>
        <taxon>Gobiaria</taxon>
        <taxon>Gobiiformes</taxon>
        <taxon>Gobioidei</taxon>
        <taxon>Gobiidae</taxon>
        <taxon>Gobionellinae</taxon>
        <taxon>Mugilogobius</taxon>
    </lineage>
</organism>
<dbReference type="Proteomes" id="UP001460270">
    <property type="component" value="Unassembled WGS sequence"/>
</dbReference>
<dbReference type="InterPro" id="IPR039779">
    <property type="entry name" value="RFX-like"/>
</dbReference>
<dbReference type="PANTHER" id="PTHR12619">
    <property type="entry name" value="RFX TRANSCRIPTION FACTOR FAMILY"/>
    <property type="match status" value="1"/>
</dbReference>
<protein>
    <recommendedName>
        <fullName evidence="4">Regulatory factor X7</fullName>
    </recommendedName>
</protein>
<feature type="region of interest" description="Disordered" evidence="1">
    <location>
        <begin position="574"/>
        <end position="600"/>
    </location>
</feature>
<feature type="region of interest" description="Disordered" evidence="1">
    <location>
        <begin position="100"/>
        <end position="132"/>
    </location>
</feature>
<accession>A0AAW0P8Q8</accession>
<sequence>MQPDIDYFSFDDDVTQDSIVEELVQMEEQMKLNLKDLGNCHSLQCQQPGLQDHVNHYQTMNHCYPATSNHYNPIHTPTPTPTPTPTAEMIGGTQVLTSDSPCSRMASTTPVDSALGSSRHTPIGTPLSNCSSTVPPSPVECRNPFAFTPINSSNTAFHDNINVTSSPVKPMQRPMATHPDKTRLEWMNNSYNNTSSSMTKSNSGMGIVPSYQGLIDNHFQKPHAFAVPHARHQDNAFGRLTPISPVQQQVASMANISKQEGFAVPAPLDNKANIHSTSFRCRSVSPAVHQRNASANTGNSAISNTPRSVLSPFNSPLTPEVFNVFSNNQSNIAVSCLAQRSRSVPLNVMMQTQEMPPKGQPPGTKHLGTVILNKLERSHDDTMRGLGISNLPSNYTACMNLSQILESDPNISSSDHHLLASDSSNTCYTHQNIVNEQPIFANNKSNLELKGDQSQQQLPAAVMQHDFSCTVTELIPPNRLTASSVEQDMNTGTSFPHELRLTSDLSNSINDLNSLDTNLLFDPNHQQGQFQTETPEQLVSSSVHQQISSETVHSGGLEWFENKDYSAVVSLRSDPELRSSDSLRGGGSRKQASGGGEEDG</sequence>
<dbReference type="GO" id="GO:0000981">
    <property type="term" value="F:DNA-binding transcription factor activity, RNA polymerase II-specific"/>
    <property type="evidence" value="ECO:0007669"/>
    <property type="project" value="TreeGrafter"/>
</dbReference>
<name>A0AAW0P8Q8_9GOBI</name>
<comment type="caution">
    <text evidence="2">The sequence shown here is derived from an EMBL/GenBank/DDBJ whole genome shotgun (WGS) entry which is preliminary data.</text>
</comment>
<dbReference type="AlphaFoldDB" id="A0AAW0P8Q8"/>
<evidence type="ECO:0000313" key="2">
    <source>
        <dbReference type="EMBL" id="KAK7913080.1"/>
    </source>
</evidence>
<keyword evidence="3" id="KW-1185">Reference proteome</keyword>
<evidence type="ECO:0008006" key="4">
    <source>
        <dbReference type="Google" id="ProtNLM"/>
    </source>
</evidence>
<dbReference type="EMBL" id="JBBPFD010000009">
    <property type="protein sequence ID" value="KAK7913080.1"/>
    <property type="molecule type" value="Genomic_DNA"/>
</dbReference>